<name>A0A427A759_ENSVE</name>
<evidence type="ECO:0000313" key="2">
    <source>
        <dbReference type="Proteomes" id="UP000287651"/>
    </source>
</evidence>
<accession>A0A427A759</accession>
<gene>
    <name evidence="1" type="ORF">B296_00027369</name>
</gene>
<dbReference type="AlphaFoldDB" id="A0A427A759"/>
<sequence>ACLLASIVSSPSQLRSGEHGPVGRKREDHLLGLSSSSWVAFSQCGYSSREPKPTGVCRAEELLPSVNRKPSHTFTGDTDLSDPARLWLRHPNTLSWRKPRHTHSALSWRKPWQYSRGALSWRKLWQHSHGALSWRKLRQHSHGALSGITHTKRRLLPSIFPIHADDRPPHPAILHRHLQVSAASRT</sequence>
<proteinExistence type="predicted"/>
<protein>
    <submittedName>
        <fullName evidence="1">Uncharacterized protein</fullName>
    </submittedName>
</protein>
<comment type="caution">
    <text evidence="1">The sequence shown here is derived from an EMBL/GenBank/DDBJ whole genome shotgun (WGS) entry which is preliminary data.</text>
</comment>
<dbReference type="Proteomes" id="UP000287651">
    <property type="component" value="Unassembled WGS sequence"/>
</dbReference>
<evidence type="ECO:0000313" key="1">
    <source>
        <dbReference type="EMBL" id="RRT72082.1"/>
    </source>
</evidence>
<dbReference type="EMBL" id="AMZH03003516">
    <property type="protein sequence ID" value="RRT72082.1"/>
    <property type="molecule type" value="Genomic_DNA"/>
</dbReference>
<reference evidence="1 2" key="1">
    <citation type="journal article" date="2014" name="Agronomy (Basel)">
        <title>A Draft Genome Sequence for Ensete ventricosum, the Drought-Tolerant Tree Against Hunger.</title>
        <authorList>
            <person name="Harrison J."/>
            <person name="Moore K.A."/>
            <person name="Paszkiewicz K."/>
            <person name="Jones T."/>
            <person name="Grant M."/>
            <person name="Ambacheew D."/>
            <person name="Muzemil S."/>
            <person name="Studholme D.J."/>
        </authorList>
    </citation>
    <scope>NUCLEOTIDE SEQUENCE [LARGE SCALE GENOMIC DNA]</scope>
</reference>
<feature type="non-terminal residue" evidence="1">
    <location>
        <position position="1"/>
    </location>
</feature>
<organism evidence="1 2">
    <name type="scientific">Ensete ventricosum</name>
    <name type="common">Abyssinian banana</name>
    <name type="synonym">Musa ensete</name>
    <dbReference type="NCBI Taxonomy" id="4639"/>
    <lineage>
        <taxon>Eukaryota</taxon>
        <taxon>Viridiplantae</taxon>
        <taxon>Streptophyta</taxon>
        <taxon>Embryophyta</taxon>
        <taxon>Tracheophyta</taxon>
        <taxon>Spermatophyta</taxon>
        <taxon>Magnoliopsida</taxon>
        <taxon>Liliopsida</taxon>
        <taxon>Zingiberales</taxon>
        <taxon>Musaceae</taxon>
        <taxon>Ensete</taxon>
    </lineage>
</organism>